<organism evidence="5 6">
    <name type="scientific">Mucuna pruriens</name>
    <name type="common">Velvet bean</name>
    <name type="synonym">Dolichos pruriens</name>
    <dbReference type="NCBI Taxonomy" id="157652"/>
    <lineage>
        <taxon>Eukaryota</taxon>
        <taxon>Viridiplantae</taxon>
        <taxon>Streptophyta</taxon>
        <taxon>Embryophyta</taxon>
        <taxon>Tracheophyta</taxon>
        <taxon>Spermatophyta</taxon>
        <taxon>Magnoliopsida</taxon>
        <taxon>eudicotyledons</taxon>
        <taxon>Gunneridae</taxon>
        <taxon>Pentapetalae</taxon>
        <taxon>rosids</taxon>
        <taxon>fabids</taxon>
        <taxon>Fabales</taxon>
        <taxon>Fabaceae</taxon>
        <taxon>Papilionoideae</taxon>
        <taxon>50 kb inversion clade</taxon>
        <taxon>NPAAA clade</taxon>
        <taxon>indigoferoid/millettioid clade</taxon>
        <taxon>Phaseoleae</taxon>
        <taxon>Mucuna</taxon>
    </lineage>
</organism>
<dbReference type="SUPFAM" id="SSF55729">
    <property type="entry name" value="Acyl-CoA N-acyltransferases (Nat)"/>
    <property type="match status" value="1"/>
</dbReference>
<dbReference type="STRING" id="157652.A0A371GWX0"/>
<dbReference type="InterPro" id="IPR000182">
    <property type="entry name" value="GNAT_dom"/>
</dbReference>
<evidence type="ECO:0000256" key="1">
    <source>
        <dbReference type="ARBA" id="ARBA00008694"/>
    </source>
</evidence>
<keyword evidence="3" id="KW-0012">Acyltransferase</keyword>
<evidence type="ECO:0000256" key="3">
    <source>
        <dbReference type="ARBA" id="ARBA00023315"/>
    </source>
</evidence>
<dbReference type="PANTHER" id="PTHR47370:SF12">
    <property type="entry name" value="ACYL-COA N-ACYLTRANSFERASE (NAT) SUPERFAMILY PROTEIN"/>
    <property type="match status" value="1"/>
</dbReference>
<evidence type="ECO:0000313" key="5">
    <source>
        <dbReference type="EMBL" id="RDX95044.1"/>
    </source>
</evidence>
<dbReference type="CDD" id="cd04301">
    <property type="entry name" value="NAT_SF"/>
    <property type="match status" value="1"/>
</dbReference>
<dbReference type="Proteomes" id="UP000257109">
    <property type="component" value="Unassembled WGS sequence"/>
</dbReference>
<dbReference type="InterPro" id="IPR052810">
    <property type="entry name" value="Plant_NAT"/>
</dbReference>
<reference evidence="5" key="1">
    <citation type="submission" date="2018-05" db="EMBL/GenBank/DDBJ databases">
        <title>Draft genome of Mucuna pruriens seed.</title>
        <authorList>
            <person name="Nnadi N.E."/>
            <person name="Vos R."/>
            <person name="Hasami M.H."/>
            <person name="Devisetty U.K."/>
            <person name="Aguiy J.C."/>
        </authorList>
    </citation>
    <scope>NUCLEOTIDE SEQUENCE [LARGE SCALE GENOMIC DNA]</scope>
    <source>
        <strain evidence="5">JCA_2017</strain>
    </source>
</reference>
<dbReference type="PANTHER" id="PTHR47370">
    <property type="entry name" value="ACYL-COA N-ACYLTRANSFERASES (NAT) SUPERFAMILY PROTEIN"/>
    <property type="match status" value="1"/>
</dbReference>
<evidence type="ECO:0000259" key="4">
    <source>
        <dbReference type="PROSITE" id="PS51186"/>
    </source>
</evidence>
<dbReference type="GO" id="GO:0016747">
    <property type="term" value="F:acyltransferase activity, transferring groups other than amino-acyl groups"/>
    <property type="evidence" value="ECO:0007669"/>
    <property type="project" value="InterPro"/>
</dbReference>
<dbReference type="EMBL" id="QJKJ01004219">
    <property type="protein sequence ID" value="RDX95044.1"/>
    <property type="molecule type" value="Genomic_DNA"/>
</dbReference>
<feature type="domain" description="N-acetyltransferase" evidence="4">
    <location>
        <begin position="11"/>
        <end position="191"/>
    </location>
</feature>
<accession>A0A371GWX0</accession>
<comment type="caution">
    <text evidence="5">The sequence shown here is derived from an EMBL/GenBank/DDBJ whole genome shotgun (WGS) entry which is preliminary data.</text>
</comment>
<feature type="non-terminal residue" evidence="5">
    <location>
        <position position="412"/>
    </location>
</feature>
<gene>
    <name evidence="5" type="ORF">CR513_22479</name>
</gene>
<sequence length="412" mass="46201">MRGKFVHPVVVTVREFDPNKDRERVEAVERICEVGPSGKLSLFTDLHGDPICRVRNSPTFLMLVAEIGEETVGMIRGCIKTVTCGKKQCRQGKNNNTEPGSNSKQVPIYTKLAYILGLRVSPHHRRMGIGLKLVLRMEEWFRDNGGEYAYMATEKDNVASVKLFTDKCGYSKFRTPSILVNPVFAHRVTASSKVTIIQLAPNDAELLYRSKFATTEFFPRDVDSVLSNKLTLGTFLAVPRGSYRPDTWPGSAPFLEDPPPSWALLSVWNCKDVFTLQVKGASRVKKTLAKTTRLLDRAIPWLRLPSIPNFFQPFGFHFLYGLGGEGPQAAKMLRALCAFAHNFAKDSGCKVVATEVSSQEPLRCAIPHWKMLSCEEDLWCIKRLGEDYSDGSLGDWTKSPPGFSIFVDPREF</sequence>
<dbReference type="PROSITE" id="PS51186">
    <property type="entry name" value="GNAT"/>
    <property type="match status" value="1"/>
</dbReference>
<dbReference type="OrthoDB" id="41532at2759"/>
<name>A0A371GWX0_MUCPR</name>
<evidence type="ECO:0000313" key="6">
    <source>
        <dbReference type="Proteomes" id="UP000257109"/>
    </source>
</evidence>
<evidence type="ECO:0000256" key="2">
    <source>
        <dbReference type="ARBA" id="ARBA00022679"/>
    </source>
</evidence>
<dbReference type="FunFam" id="3.40.630.30:FF:000084">
    <property type="entry name" value="Probable N-acetyltransferase HLS1-like"/>
    <property type="match status" value="1"/>
</dbReference>
<keyword evidence="2" id="KW-0808">Transferase</keyword>
<comment type="similarity">
    <text evidence="1">Belongs to the acetyltransferase family.</text>
</comment>
<dbReference type="Gene3D" id="3.40.630.30">
    <property type="match status" value="1"/>
</dbReference>
<dbReference type="InterPro" id="IPR016181">
    <property type="entry name" value="Acyl_CoA_acyltransferase"/>
</dbReference>
<proteinExistence type="inferred from homology"/>
<protein>
    <submittedName>
        <fullName evidence="5">N-acetyltransferase HLS1-like protein</fullName>
    </submittedName>
</protein>
<dbReference type="AlphaFoldDB" id="A0A371GWX0"/>
<keyword evidence="6" id="KW-1185">Reference proteome</keyword>
<dbReference type="Pfam" id="PF00583">
    <property type="entry name" value="Acetyltransf_1"/>
    <property type="match status" value="1"/>
</dbReference>